<dbReference type="EMBL" id="GG677829">
    <property type="protein sequence ID" value="EER10129.1"/>
    <property type="molecule type" value="Genomic_DNA"/>
</dbReference>
<evidence type="ECO:0000313" key="1">
    <source>
        <dbReference type="EMBL" id="EER10129.1"/>
    </source>
</evidence>
<dbReference type="RefSeq" id="XP_002778334.1">
    <property type="nucleotide sequence ID" value="XM_002778288.1"/>
</dbReference>
<dbReference type="AlphaFoldDB" id="C5KZG9"/>
<keyword evidence="2" id="KW-1185">Reference proteome</keyword>
<reference evidence="1 2" key="1">
    <citation type="submission" date="2008-07" db="EMBL/GenBank/DDBJ databases">
        <authorList>
            <person name="El-Sayed N."/>
            <person name="Caler E."/>
            <person name="Inman J."/>
            <person name="Amedeo P."/>
            <person name="Hass B."/>
            <person name="Wortman J."/>
        </authorList>
    </citation>
    <scope>NUCLEOTIDE SEQUENCE [LARGE SCALE GENOMIC DNA]</scope>
    <source>
        <strain evidence="2">ATCC 50983 / TXsc</strain>
    </source>
</reference>
<protein>
    <submittedName>
        <fullName evidence="1">Uncharacterized protein</fullName>
    </submittedName>
</protein>
<organism evidence="2">
    <name type="scientific">Perkinsus marinus (strain ATCC 50983 / TXsc)</name>
    <dbReference type="NCBI Taxonomy" id="423536"/>
    <lineage>
        <taxon>Eukaryota</taxon>
        <taxon>Sar</taxon>
        <taxon>Alveolata</taxon>
        <taxon>Perkinsozoa</taxon>
        <taxon>Perkinsea</taxon>
        <taxon>Perkinsida</taxon>
        <taxon>Perkinsidae</taxon>
        <taxon>Perkinsus</taxon>
    </lineage>
</organism>
<gene>
    <name evidence="1" type="ORF">Pmar_PMAR009763</name>
</gene>
<dbReference type="InParanoid" id="C5KZG9"/>
<dbReference type="Proteomes" id="UP000007800">
    <property type="component" value="Unassembled WGS sequence"/>
</dbReference>
<dbReference type="OrthoDB" id="10360748at2759"/>
<proteinExistence type="predicted"/>
<accession>C5KZG9</accession>
<evidence type="ECO:0000313" key="2">
    <source>
        <dbReference type="Proteomes" id="UP000007800"/>
    </source>
</evidence>
<dbReference type="GeneID" id="9038513"/>
<dbReference type="OMA" id="THSEDYQ"/>
<sequence>MNPFLLSTVFGGKFGSEEDSDAGVVARYNLINEKMDEERQKKRQSAGLTVGAKIRSPEIAFHEYLEFLTVSMCEPDAEMNEKYAASVKRIEGELEQARAARSTTAWEAHGGRYRRGLDLYPDLISRPTQINEESTRLLRREGDCCLACNQRRWKLDARLNGRMCDSRKVWDGDIGYWYRCYGMTPLLSTGLEGGETPAQGLTLSDTEEGEDDEGVDEVRHWMLDNWFHLGKTCRTHSEDYQFLQHYKERLMFRIYVKLKNAVTIISRTEMALAILNRDDKNWKQWKTALFEEYTRVTDTAFNAAEYKRVRNELMVDKFGK</sequence>
<name>C5KZG9_PERM5</name>